<dbReference type="RefSeq" id="WP_338222672.1">
    <property type="nucleotide sequence ID" value="NZ_BTPD01000001.1"/>
</dbReference>
<dbReference type="SMART" id="SM00369">
    <property type="entry name" value="LRR_TYP"/>
    <property type="match status" value="6"/>
</dbReference>
<proteinExistence type="predicted"/>
<dbReference type="Pfam" id="PF00560">
    <property type="entry name" value="LRR_1"/>
    <property type="match status" value="1"/>
</dbReference>
<name>A0ABQ6PIV3_9BACT</name>
<dbReference type="SUPFAM" id="SSF52058">
    <property type="entry name" value="L domain-like"/>
    <property type="match status" value="1"/>
</dbReference>
<dbReference type="InterPro" id="IPR055414">
    <property type="entry name" value="LRR_R13L4/SHOC2-like"/>
</dbReference>
<dbReference type="SMART" id="SM00364">
    <property type="entry name" value="LRR_BAC"/>
    <property type="match status" value="7"/>
</dbReference>
<dbReference type="InterPro" id="IPR001611">
    <property type="entry name" value="Leu-rich_rpt"/>
</dbReference>
<keyword evidence="1" id="KW-0433">Leucine-rich repeat</keyword>
<dbReference type="InterPro" id="IPR032675">
    <property type="entry name" value="LRR_dom_sf"/>
</dbReference>
<evidence type="ECO:0000313" key="5">
    <source>
        <dbReference type="Proteomes" id="UP001338309"/>
    </source>
</evidence>
<dbReference type="InterPro" id="IPR003591">
    <property type="entry name" value="Leu-rich_rpt_typical-subtyp"/>
</dbReference>
<evidence type="ECO:0000259" key="3">
    <source>
        <dbReference type="Pfam" id="PF23598"/>
    </source>
</evidence>
<dbReference type="PANTHER" id="PTHR45752:SF196">
    <property type="entry name" value="GH17740P"/>
    <property type="match status" value="1"/>
</dbReference>
<dbReference type="EMBL" id="BTPD01000001">
    <property type="protein sequence ID" value="GMQ27874.1"/>
    <property type="molecule type" value="Genomic_DNA"/>
</dbReference>
<reference evidence="4 5" key="1">
    <citation type="submission" date="2023-08" db="EMBL/GenBank/DDBJ databases">
        <title>Draft genome sequence of Algoriphagus confluentis.</title>
        <authorList>
            <person name="Takatani N."/>
            <person name="Hosokawa M."/>
            <person name="Sawabe T."/>
        </authorList>
    </citation>
    <scope>NUCLEOTIDE SEQUENCE [LARGE SCALE GENOMIC DNA]</scope>
    <source>
        <strain evidence="4 5">NBRC 111222</strain>
    </source>
</reference>
<dbReference type="Gene3D" id="3.80.10.10">
    <property type="entry name" value="Ribonuclease Inhibitor"/>
    <property type="match status" value="1"/>
</dbReference>
<keyword evidence="2" id="KW-0677">Repeat</keyword>
<dbReference type="PROSITE" id="PS51450">
    <property type="entry name" value="LRR"/>
    <property type="match status" value="1"/>
</dbReference>
<evidence type="ECO:0000313" key="4">
    <source>
        <dbReference type="EMBL" id="GMQ27874.1"/>
    </source>
</evidence>
<comment type="caution">
    <text evidence="4">The sequence shown here is derived from an EMBL/GenBank/DDBJ whole genome shotgun (WGS) entry which is preliminary data.</text>
</comment>
<dbReference type="Proteomes" id="UP001338309">
    <property type="component" value="Unassembled WGS sequence"/>
</dbReference>
<sequence length="624" mass="70853">MKRTSFGLLILFCTAIWSCQEIEETPPVDLPPPTFGGEDMLNETKFWVRLNADSLKPKEHGKWSILSGLVDDKVYISGETNPKAVFNGLPGEEYLLLWELWKDNKKTEDTVKVSFAPLKTQITELRADFYQTRTDVSGLEYDRGKWTILGDYHHIQGFSTGSYRPEDEYANIRVYALENTPIKIVWTTWYGSASASDTLEFIPGEYHQKEALQELQILDNHYYYKENENGDVIEITMLGIGRAWIFDDMEQFPELQALKHLKRLILPGNPISKFPEVITKSYHQLTFLSLSHNNIHSLPENIGNLQELDTLIINYVPNLGRLPESFGNLKKLKYLDLEFSGLTHLPESFGELSSLNYLELSLNEVEKLPENFGQLKNLQTFRGPTLSQSVPKSFSDLSALEFCAFKVTQPEATLPEDIGKLSRLQTLWLSGDYSSLPESFGSLSSLKDFSLGNTTGLKTIPESFGNLKKLEKVSLHVNLTRLPESFGNLTNLKYLTLWGKILFLPESLGNLSNLEVLVANECKLEALPESIGKLSKLKDIRMIYNHLTEIPASIGDLSSLNTLILGRNRITKFPDTLYKLADTLKHLFINGNNYPPSEEEKVKAMLPNTEIVTYLEGDLEWRGY</sequence>
<keyword evidence="5" id="KW-1185">Reference proteome</keyword>
<feature type="domain" description="Disease resistance R13L4/SHOC-2-like LRR" evidence="3">
    <location>
        <begin position="326"/>
        <end position="401"/>
    </location>
</feature>
<organism evidence="4 5">
    <name type="scientific">Algoriphagus confluentis</name>
    <dbReference type="NCBI Taxonomy" id="1697556"/>
    <lineage>
        <taxon>Bacteria</taxon>
        <taxon>Pseudomonadati</taxon>
        <taxon>Bacteroidota</taxon>
        <taxon>Cytophagia</taxon>
        <taxon>Cytophagales</taxon>
        <taxon>Cyclobacteriaceae</taxon>
        <taxon>Algoriphagus</taxon>
    </lineage>
</organism>
<accession>A0ABQ6PIV3</accession>
<evidence type="ECO:0000256" key="1">
    <source>
        <dbReference type="ARBA" id="ARBA00022614"/>
    </source>
</evidence>
<dbReference type="InterPro" id="IPR050715">
    <property type="entry name" value="LRR-SigEffector_domain"/>
</dbReference>
<dbReference type="Pfam" id="PF23598">
    <property type="entry name" value="LRR_14"/>
    <property type="match status" value="1"/>
</dbReference>
<gene>
    <name evidence="4" type="ORF">Aconfl_05160</name>
</gene>
<evidence type="ECO:0000256" key="2">
    <source>
        <dbReference type="ARBA" id="ARBA00022737"/>
    </source>
</evidence>
<protein>
    <recommendedName>
        <fullName evidence="3">Disease resistance R13L4/SHOC-2-like LRR domain-containing protein</fullName>
    </recommendedName>
</protein>
<dbReference type="PANTHER" id="PTHR45752">
    <property type="entry name" value="LEUCINE-RICH REPEAT-CONTAINING"/>
    <property type="match status" value="1"/>
</dbReference>